<dbReference type="Proteomes" id="UP001214043">
    <property type="component" value="Chromosome"/>
</dbReference>
<dbReference type="AlphaFoldDB" id="A0AAE9ZBH8"/>
<keyword evidence="3" id="KW-1185">Reference proteome</keyword>
<dbReference type="EMBL" id="CP118166">
    <property type="protein sequence ID" value="WDI31583.1"/>
    <property type="molecule type" value="Genomic_DNA"/>
</dbReference>
<accession>A0AAE9ZBH8</accession>
<feature type="compositionally biased region" description="Basic and acidic residues" evidence="1">
    <location>
        <begin position="1"/>
        <end position="17"/>
    </location>
</feature>
<name>A0AAE9ZBH8_9PROT</name>
<organism evidence="2 3">
    <name type="scientific">Hyphococcus flavus</name>
    <dbReference type="NCBI Taxonomy" id="1866326"/>
    <lineage>
        <taxon>Bacteria</taxon>
        <taxon>Pseudomonadati</taxon>
        <taxon>Pseudomonadota</taxon>
        <taxon>Alphaproteobacteria</taxon>
        <taxon>Parvularculales</taxon>
        <taxon>Parvularculaceae</taxon>
        <taxon>Hyphococcus</taxon>
    </lineage>
</organism>
<proteinExistence type="predicted"/>
<dbReference type="RefSeq" id="WP_274493470.1">
    <property type="nucleotide sequence ID" value="NZ_CP118166.1"/>
</dbReference>
<gene>
    <name evidence="2" type="ORF">PUV54_00040</name>
</gene>
<evidence type="ECO:0000313" key="3">
    <source>
        <dbReference type="Proteomes" id="UP001214043"/>
    </source>
</evidence>
<protein>
    <submittedName>
        <fullName evidence="2">Uncharacterized protein</fullName>
    </submittedName>
</protein>
<sequence length="286" mass="30787">MAVETLNRDIEKTRLESGDSDPGAQSGKTLLATKTIDLGAGRSVIYRSYVLGSGGGGAWSPDDEASLLAWYDASDTDSITIDSGSDVSQLNDKSGNGYHLTEATASEMPHTGVETINSLNVLDFDGSTHRLTNGSFPWASNNNITILMVVEVDDPDGGHTVLRCGDSSWFQLRSSTTTGWLPFVEMFGASNEDLFYDTGVDGAPVLVEMEFDFANDENALYVGGVLRDSNDPGYATALASTVLDVMHNRGTLHTDGKFAEMIIFSTVDQTIRENARAYLNTKWGLA</sequence>
<reference evidence="2" key="1">
    <citation type="submission" date="2023-02" db="EMBL/GenBank/DDBJ databases">
        <title>Genome sequence of Hyphococcus flavus.</title>
        <authorList>
            <person name="Rong J.-C."/>
            <person name="Zhao Q."/>
            <person name="Yi M."/>
            <person name="Wu J.-Y."/>
        </authorList>
    </citation>
    <scope>NUCLEOTIDE SEQUENCE</scope>
    <source>
        <strain evidence="2">MCCC 1K03223</strain>
    </source>
</reference>
<evidence type="ECO:0000313" key="2">
    <source>
        <dbReference type="EMBL" id="WDI31583.1"/>
    </source>
</evidence>
<feature type="region of interest" description="Disordered" evidence="1">
    <location>
        <begin position="1"/>
        <end position="27"/>
    </location>
</feature>
<dbReference type="KEGG" id="hfl:PUV54_00040"/>
<evidence type="ECO:0000256" key="1">
    <source>
        <dbReference type="SAM" id="MobiDB-lite"/>
    </source>
</evidence>